<name>L0ABW2_CALLD</name>
<dbReference type="EMBL" id="CP003378">
    <property type="protein sequence ID" value="AFZ70602.1"/>
    <property type="molecule type" value="Genomic_DNA"/>
</dbReference>
<keyword evidence="1" id="KW-0472">Membrane</keyword>
<organism evidence="2 3">
    <name type="scientific">Caldisphaera lagunensis (strain DSM 15908 / JCM 11604 / ANMR 0165 / IC-154)</name>
    <dbReference type="NCBI Taxonomy" id="1056495"/>
    <lineage>
        <taxon>Archaea</taxon>
        <taxon>Thermoproteota</taxon>
        <taxon>Thermoprotei</taxon>
        <taxon>Acidilobales</taxon>
        <taxon>Caldisphaeraceae</taxon>
        <taxon>Caldisphaera</taxon>
    </lineage>
</organism>
<dbReference type="HOGENOM" id="CLU_190408_0_0_2"/>
<evidence type="ECO:0000313" key="2">
    <source>
        <dbReference type="EMBL" id="AFZ70602.1"/>
    </source>
</evidence>
<dbReference type="eggNOG" id="arCOG04068">
    <property type="taxonomic scope" value="Archaea"/>
</dbReference>
<feature type="transmembrane region" description="Helical" evidence="1">
    <location>
        <begin position="61"/>
        <end position="82"/>
    </location>
</feature>
<dbReference type="KEGG" id="clg:Calag_0862"/>
<dbReference type="AlphaFoldDB" id="L0ABW2"/>
<dbReference type="InParanoid" id="L0ABW2"/>
<protein>
    <submittedName>
        <fullName evidence="2">Uncharacterized protein</fullName>
    </submittedName>
</protein>
<evidence type="ECO:0000256" key="1">
    <source>
        <dbReference type="SAM" id="Phobius"/>
    </source>
</evidence>
<dbReference type="STRING" id="1056495.Calag_0862"/>
<keyword evidence="1" id="KW-0812">Transmembrane</keyword>
<accession>L0ABW2</accession>
<keyword evidence="3" id="KW-1185">Reference proteome</keyword>
<dbReference type="InterPro" id="IPR049689">
    <property type="entry name" value="CedA1_arc"/>
</dbReference>
<sequence>MLIVNGDTMDIITFVQQITERITALAWALFLLTWSVGWTIRGSPIPINKLKRLGSSLIEDSIWAAFWLAIGSSLFSFIVYVVNLITG</sequence>
<proteinExistence type="predicted"/>
<feature type="transmembrane region" description="Helical" evidence="1">
    <location>
        <begin position="22"/>
        <end position="40"/>
    </location>
</feature>
<keyword evidence="1" id="KW-1133">Transmembrane helix</keyword>
<dbReference type="NCBIfam" id="NF041797">
    <property type="entry name" value="Ced_CedA1"/>
    <property type="match status" value="1"/>
</dbReference>
<dbReference type="Proteomes" id="UP000010469">
    <property type="component" value="Chromosome"/>
</dbReference>
<evidence type="ECO:0000313" key="3">
    <source>
        <dbReference type="Proteomes" id="UP000010469"/>
    </source>
</evidence>
<reference evidence="3" key="1">
    <citation type="submission" date="2012-03" db="EMBL/GenBank/DDBJ databases">
        <title>Complete genome of Caldisphaera lagunensis DSM 15908.</title>
        <authorList>
            <person name="Lucas S."/>
            <person name="Copeland A."/>
            <person name="Lapidus A."/>
            <person name="Glavina del Rio T."/>
            <person name="Dalin E."/>
            <person name="Tice H."/>
            <person name="Bruce D."/>
            <person name="Goodwin L."/>
            <person name="Pitluck S."/>
            <person name="Peters L."/>
            <person name="Mikhailova N."/>
            <person name="Teshima H."/>
            <person name="Kyrpides N."/>
            <person name="Mavromatis K."/>
            <person name="Ivanova N."/>
            <person name="Brettin T."/>
            <person name="Detter J.C."/>
            <person name="Han C."/>
            <person name="Larimer F."/>
            <person name="Land M."/>
            <person name="Hauser L."/>
            <person name="Markowitz V."/>
            <person name="Cheng J.-F."/>
            <person name="Hugenholtz P."/>
            <person name="Woyke T."/>
            <person name="Wu D."/>
            <person name="Spring S."/>
            <person name="Schroeder M."/>
            <person name="Brambilla E."/>
            <person name="Klenk H.-P."/>
            <person name="Eisen J.A."/>
        </authorList>
    </citation>
    <scope>NUCLEOTIDE SEQUENCE [LARGE SCALE GENOMIC DNA]</scope>
    <source>
        <strain evidence="3">DSM 15908 / JCM 11604 / IC-154</strain>
    </source>
</reference>
<gene>
    <name evidence="2" type="ordered locus">Calag_0862</name>
</gene>